<dbReference type="GO" id="GO:0009986">
    <property type="term" value="C:cell surface"/>
    <property type="evidence" value="ECO:0007669"/>
    <property type="project" value="UniProtKB-SubCell"/>
</dbReference>
<evidence type="ECO:0008006" key="7">
    <source>
        <dbReference type="Google" id="ProtNLM"/>
    </source>
</evidence>
<evidence type="ECO:0000313" key="6">
    <source>
        <dbReference type="Proteomes" id="UP000035553"/>
    </source>
</evidence>
<keyword evidence="4" id="KW-0472">Membrane</keyword>
<organism evidence="5 6">
    <name type="scientific">Sporolactobacillus inulinus CASD</name>
    <dbReference type="NCBI Taxonomy" id="1069536"/>
    <lineage>
        <taxon>Bacteria</taxon>
        <taxon>Bacillati</taxon>
        <taxon>Bacillota</taxon>
        <taxon>Bacilli</taxon>
        <taxon>Bacillales</taxon>
        <taxon>Sporolactobacillaceae</taxon>
        <taxon>Sporolactobacillus</taxon>
    </lineage>
</organism>
<dbReference type="NCBIfam" id="TIGR02532">
    <property type="entry name" value="IV_pilin_GFxxxE"/>
    <property type="match status" value="1"/>
</dbReference>
<gene>
    <name evidence="5" type="ORF">SINU_03885</name>
</gene>
<dbReference type="GO" id="GO:0030420">
    <property type="term" value="P:establishment of competence for transformation"/>
    <property type="evidence" value="ECO:0007669"/>
    <property type="project" value="UniProtKB-KW"/>
</dbReference>
<dbReference type="Proteomes" id="UP000035553">
    <property type="component" value="Unassembled WGS sequence"/>
</dbReference>
<dbReference type="EMBL" id="AFVQ02000050">
    <property type="protein sequence ID" value="KLI03200.1"/>
    <property type="molecule type" value="Genomic_DNA"/>
</dbReference>
<feature type="transmembrane region" description="Helical" evidence="4">
    <location>
        <begin position="13"/>
        <end position="32"/>
    </location>
</feature>
<dbReference type="InterPro" id="IPR012902">
    <property type="entry name" value="N_methyl_site"/>
</dbReference>
<keyword evidence="4" id="KW-0812">Transmembrane</keyword>
<protein>
    <recommendedName>
        <fullName evidence="7">Prepilin-type N-terminal cleavage/methylation domain-containing protein</fullName>
    </recommendedName>
</protein>
<dbReference type="AlphaFoldDB" id="A0A0U1QQV9"/>
<evidence type="ECO:0000256" key="2">
    <source>
        <dbReference type="ARBA" id="ARBA00023287"/>
    </source>
</evidence>
<evidence type="ECO:0000313" key="5">
    <source>
        <dbReference type="EMBL" id="KLI03200.1"/>
    </source>
</evidence>
<comment type="subcellular location">
    <subcellularLocation>
        <location evidence="1">Cell surface</location>
    </subcellularLocation>
</comment>
<dbReference type="RefSeq" id="WP_010026792.1">
    <property type="nucleotide sequence ID" value="NZ_AFVQ02000050.1"/>
</dbReference>
<dbReference type="Pfam" id="PF07963">
    <property type="entry name" value="N_methyl"/>
    <property type="match status" value="1"/>
</dbReference>
<feature type="region of interest" description="Disordered" evidence="3">
    <location>
        <begin position="137"/>
        <end position="166"/>
    </location>
</feature>
<keyword evidence="6" id="KW-1185">Reference proteome</keyword>
<evidence type="ECO:0000256" key="1">
    <source>
        <dbReference type="ARBA" id="ARBA00004241"/>
    </source>
</evidence>
<proteinExistence type="predicted"/>
<name>A0A0U1QQV9_9BACL</name>
<evidence type="ECO:0000256" key="4">
    <source>
        <dbReference type="SAM" id="Phobius"/>
    </source>
</evidence>
<dbReference type="STRING" id="1069536.SINU_03885"/>
<reference evidence="5 6" key="1">
    <citation type="journal article" date="2011" name="J. Bacteriol.">
        <title>Draft genome sequence of Sporolactobacillus inulinus strain CASD, an efficient D-lactic acid-producing bacterium with high-concentration lactate tolerance capability.</title>
        <authorList>
            <person name="Yu B."/>
            <person name="Su F."/>
            <person name="Wang L."/>
            <person name="Xu K."/>
            <person name="Zhao B."/>
            <person name="Xu P."/>
        </authorList>
    </citation>
    <scope>NUCLEOTIDE SEQUENCE [LARGE SCALE GENOMIC DNA]</scope>
    <source>
        <strain evidence="5 6">CASD</strain>
    </source>
</reference>
<sequence length="166" mass="18208">MIHNSRGVTLVEMLAAITIATICFVLIFSIWLSGEKSAQHTMTQNDLQADAHLVQARITRAFYEQKDNLTLTIDNGEVILATGKGSSSQQEHISSPNLFYSGDGSELQDISDDTGNFIGTKLTIDYVIKTRTAVGSADNEGPSFHLSTTLNYPWEDVEEREPSDAP</sequence>
<accession>A0A0U1QQV9</accession>
<dbReference type="OrthoDB" id="2594125at2"/>
<keyword evidence="4" id="KW-1133">Transmembrane helix</keyword>
<evidence type="ECO:0000256" key="3">
    <source>
        <dbReference type="SAM" id="MobiDB-lite"/>
    </source>
</evidence>
<keyword evidence="2" id="KW-0178">Competence</keyword>
<comment type="caution">
    <text evidence="5">The sequence shown here is derived from an EMBL/GenBank/DDBJ whole genome shotgun (WGS) entry which is preliminary data.</text>
</comment>